<dbReference type="InterPro" id="IPR021858">
    <property type="entry name" value="Fun_TF"/>
</dbReference>
<keyword evidence="4" id="KW-0238">DNA-binding</keyword>
<evidence type="ECO:0000256" key="5">
    <source>
        <dbReference type="ARBA" id="ARBA00023163"/>
    </source>
</evidence>
<name>A0A3D8QTM6_9HELO</name>
<organism evidence="8 9">
    <name type="scientific">Coleophoma cylindrospora</name>
    <dbReference type="NCBI Taxonomy" id="1849047"/>
    <lineage>
        <taxon>Eukaryota</taxon>
        <taxon>Fungi</taxon>
        <taxon>Dikarya</taxon>
        <taxon>Ascomycota</taxon>
        <taxon>Pezizomycotina</taxon>
        <taxon>Leotiomycetes</taxon>
        <taxon>Helotiales</taxon>
        <taxon>Dermateaceae</taxon>
        <taxon>Coleophoma</taxon>
    </lineage>
</organism>
<dbReference type="GO" id="GO:0000981">
    <property type="term" value="F:DNA-binding transcription factor activity, RNA polymerase II-specific"/>
    <property type="evidence" value="ECO:0007669"/>
    <property type="project" value="InterPro"/>
</dbReference>
<dbReference type="InterPro" id="IPR052360">
    <property type="entry name" value="Transcr_Regulatory_Proteins"/>
</dbReference>
<keyword evidence="5" id="KW-0804">Transcription</keyword>
<sequence>MVMQLMYWLVRRVKCDEGTPSCYACVSTGRKCDGYESNTDLALGLPSASLGPRSRSPFVGLLGSEQEHRSFLFFQQKSAPQLSGFLGGEFWETLLLQVALYEPSIRYAILALGSLHETLEQHNDLTMQTHADRRIDDFSLRNYNQAIKSLVVPFSRKGQQSIDVCLISSILFACLETMQGRYGPAIVHVQSGMKILCEVKYDEKTRRHEHNALGVSNIPYVSMEFLEELFMRLDLQVTQMVGGQKWVIYDSMKKYEWTRKIPAIFSSLSEARDTLASQWHVASYSPRHIWNPTSEKLPAVPQAGTWQKKSMSILARWSSAYDAYLNIRGDNMTDTKRKGTASLYILKELGSMSKKLTGTTVDDERNWDVFCPMFQKIVSLAEDIVELDLKSTAVEPQFCIDMAIIRPLFKVSCRCRDPIIRRRAISILQNCGRTEGEWDAFLTSKVAQRVLDIEEFGLQDVRSCDDVPDWARISNVFTVVEPFRRRATLTYSRLETKYDLTRQTKIEVIEW</sequence>
<dbReference type="STRING" id="1849047.A0A3D8QTM6"/>
<protein>
    <recommendedName>
        <fullName evidence="7">Zn(2)-C6 fungal-type domain-containing protein</fullName>
    </recommendedName>
</protein>
<evidence type="ECO:0000256" key="3">
    <source>
        <dbReference type="ARBA" id="ARBA00023015"/>
    </source>
</evidence>
<keyword evidence="3" id="KW-0805">Transcription regulation</keyword>
<evidence type="ECO:0000313" key="9">
    <source>
        <dbReference type="Proteomes" id="UP000256645"/>
    </source>
</evidence>
<evidence type="ECO:0000256" key="6">
    <source>
        <dbReference type="ARBA" id="ARBA00023242"/>
    </source>
</evidence>
<dbReference type="InterPro" id="IPR036864">
    <property type="entry name" value="Zn2-C6_fun-type_DNA-bd_sf"/>
</dbReference>
<evidence type="ECO:0000259" key="7">
    <source>
        <dbReference type="Pfam" id="PF00172"/>
    </source>
</evidence>
<dbReference type="AlphaFoldDB" id="A0A3D8QTM6"/>
<dbReference type="SUPFAM" id="SSF57701">
    <property type="entry name" value="Zn2/Cys6 DNA-binding domain"/>
    <property type="match status" value="1"/>
</dbReference>
<evidence type="ECO:0000313" key="8">
    <source>
        <dbReference type="EMBL" id="RDW65135.1"/>
    </source>
</evidence>
<dbReference type="Proteomes" id="UP000256645">
    <property type="component" value="Unassembled WGS sequence"/>
</dbReference>
<evidence type="ECO:0000256" key="1">
    <source>
        <dbReference type="ARBA" id="ARBA00022723"/>
    </source>
</evidence>
<comment type="caution">
    <text evidence="8">The sequence shown here is derived from an EMBL/GenBank/DDBJ whole genome shotgun (WGS) entry which is preliminary data.</text>
</comment>
<dbReference type="CDD" id="cd00067">
    <property type="entry name" value="GAL4"/>
    <property type="match status" value="1"/>
</dbReference>
<dbReference type="PANTHER" id="PTHR36206">
    <property type="entry name" value="ASPERCRYPTIN BIOSYNTHESIS CLUSTER-SPECIFIC TRANSCRIPTION REGULATOR ATNN-RELATED"/>
    <property type="match status" value="1"/>
</dbReference>
<dbReference type="PANTHER" id="PTHR36206:SF12">
    <property type="entry name" value="ASPERCRYPTIN BIOSYNTHESIS CLUSTER-SPECIFIC TRANSCRIPTION REGULATOR ATNN-RELATED"/>
    <property type="match status" value="1"/>
</dbReference>
<reference evidence="8 9" key="1">
    <citation type="journal article" date="2018" name="IMA Fungus">
        <title>IMA Genome-F 9: Draft genome sequence of Annulohypoxylon stygium, Aspergillus mulundensis, Berkeleyomyces basicola (syn. Thielaviopsis basicola), Ceratocystis smalleyi, two Cercospora beticola strains, Coleophoma cylindrospora, Fusarium fracticaudum, Phialophora cf. hyalina, and Morchella septimelata.</title>
        <authorList>
            <person name="Wingfield B.D."/>
            <person name="Bills G.F."/>
            <person name="Dong Y."/>
            <person name="Huang W."/>
            <person name="Nel W.J."/>
            <person name="Swalarsk-Parry B.S."/>
            <person name="Vaghefi N."/>
            <person name="Wilken P.M."/>
            <person name="An Z."/>
            <person name="de Beer Z.W."/>
            <person name="De Vos L."/>
            <person name="Chen L."/>
            <person name="Duong T.A."/>
            <person name="Gao Y."/>
            <person name="Hammerbacher A."/>
            <person name="Kikkert J.R."/>
            <person name="Li Y."/>
            <person name="Li H."/>
            <person name="Li K."/>
            <person name="Li Q."/>
            <person name="Liu X."/>
            <person name="Ma X."/>
            <person name="Naidoo K."/>
            <person name="Pethybridge S.J."/>
            <person name="Sun J."/>
            <person name="Steenkamp E.T."/>
            <person name="van der Nest M.A."/>
            <person name="van Wyk S."/>
            <person name="Wingfield M.J."/>
            <person name="Xiong C."/>
            <person name="Yue Q."/>
            <person name="Zhang X."/>
        </authorList>
    </citation>
    <scope>NUCLEOTIDE SEQUENCE [LARGE SCALE GENOMIC DNA]</scope>
    <source>
        <strain evidence="8 9">BP6252</strain>
    </source>
</reference>
<dbReference type="GO" id="GO:0003677">
    <property type="term" value="F:DNA binding"/>
    <property type="evidence" value="ECO:0007669"/>
    <property type="project" value="UniProtKB-KW"/>
</dbReference>
<dbReference type="EMBL" id="PDLM01000012">
    <property type="protein sequence ID" value="RDW65135.1"/>
    <property type="molecule type" value="Genomic_DNA"/>
</dbReference>
<dbReference type="GO" id="GO:0008270">
    <property type="term" value="F:zinc ion binding"/>
    <property type="evidence" value="ECO:0007669"/>
    <property type="project" value="InterPro"/>
</dbReference>
<dbReference type="InterPro" id="IPR001138">
    <property type="entry name" value="Zn2Cys6_DnaBD"/>
</dbReference>
<dbReference type="Pfam" id="PF00172">
    <property type="entry name" value="Zn_clus"/>
    <property type="match status" value="1"/>
</dbReference>
<keyword evidence="9" id="KW-1185">Reference proteome</keyword>
<keyword evidence="2" id="KW-0862">Zinc</keyword>
<keyword evidence="1" id="KW-0479">Metal-binding</keyword>
<accession>A0A3D8QTM6</accession>
<proteinExistence type="predicted"/>
<evidence type="ECO:0000256" key="4">
    <source>
        <dbReference type="ARBA" id="ARBA00023125"/>
    </source>
</evidence>
<gene>
    <name evidence="8" type="ORF">BP6252_10786</name>
</gene>
<feature type="domain" description="Zn(2)-C6 fungal-type" evidence="7">
    <location>
        <begin position="11"/>
        <end position="37"/>
    </location>
</feature>
<evidence type="ECO:0000256" key="2">
    <source>
        <dbReference type="ARBA" id="ARBA00022833"/>
    </source>
</evidence>
<dbReference type="Pfam" id="PF11951">
    <property type="entry name" value="Fungal_trans_2"/>
    <property type="match status" value="1"/>
</dbReference>
<keyword evidence="6" id="KW-0539">Nucleus</keyword>
<dbReference type="OrthoDB" id="2593732at2759"/>